<keyword evidence="1" id="KW-1133">Transmembrane helix</keyword>
<keyword evidence="1" id="KW-0472">Membrane</keyword>
<reference evidence="2" key="1">
    <citation type="submission" date="2021-01" db="EMBL/GenBank/DDBJ databases">
        <title>Modified the classification status of verrucomicrobia.</title>
        <authorList>
            <person name="Feng X."/>
        </authorList>
    </citation>
    <scope>NUCLEOTIDE SEQUENCE</scope>
    <source>
        <strain evidence="2">JCM 18052</strain>
    </source>
</reference>
<protein>
    <submittedName>
        <fullName evidence="2">PepSY domain-containing protein</fullName>
    </submittedName>
</protein>
<evidence type="ECO:0000313" key="2">
    <source>
        <dbReference type="EMBL" id="MBK1815172.1"/>
    </source>
</evidence>
<accession>A0A934R1R4</accession>
<evidence type="ECO:0000313" key="3">
    <source>
        <dbReference type="Proteomes" id="UP000600139"/>
    </source>
</evidence>
<dbReference type="AlphaFoldDB" id="A0A934R1R4"/>
<name>A0A934R1R4_9BACT</name>
<sequence length="231" mass="25165">MKPWIRKAHRWLGLIFSLTLLMSSGSGVLHTVMTRTQAPPPAARPGNSLIDPASIKLTAPDAMAKLPGEATAINLRMIAGQPHYQIFTAKGKPGYVNAVTGAVDPAADEIYAGEIASAFLGGTPVKKTDYLTAFNREYIGIFRLLPVYRFDAGDGDGNRVYVSTVTGSVTRHTDDGKQFEADIFTLFHKFGFIKNKDIRDWSLTLVTGGTFAVSLLGVALFFMTRPRKRKG</sequence>
<dbReference type="Proteomes" id="UP000600139">
    <property type="component" value="Unassembled WGS sequence"/>
</dbReference>
<proteinExistence type="predicted"/>
<keyword evidence="3" id="KW-1185">Reference proteome</keyword>
<gene>
    <name evidence="2" type="ORF">JIN84_06085</name>
</gene>
<dbReference type="RefSeq" id="WP_200350142.1">
    <property type="nucleotide sequence ID" value="NZ_BAABHZ010000005.1"/>
</dbReference>
<comment type="caution">
    <text evidence="2">The sequence shown here is derived from an EMBL/GenBank/DDBJ whole genome shotgun (WGS) entry which is preliminary data.</text>
</comment>
<organism evidence="2 3">
    <name type="scientific">Luteolibacter yonseiensis</name>
    <dbReference type="NCBI Taxonomy" id="1144680"/>
    <lineage>
        <taxon>Bacteria</taxon>
        <taxon>Pseudomonadati</taxon>
        <taxon>Verrucomicrobiota</taxon>
        <taxon>Verrucomicrobiia</taxon>
        <taxon>Verrucomicrobiales</taxon>
        <taxon>Verrucomicrobiaceae</taxon>
        <taxon>Luteolibacter</taxon>
    </lineage>
</organism>
<evidence type="ECO:0000256" key="1">
    <source>
        <dbReference type="SAM" id="Phobius"/>
    </source>
</evidence>
<dbReference type="EMBL" id="JAENIK010000005">
    <property type="protein sequence ID" value="MBK1815172.1"/>
    <property type="molecule type" value="Genomic_DNA"/>
</dbReference>
<feature type="transmembrane region" description="Helical" evidence="1">
    <location>
        <begin position="201"/>
        <end position="223"/>
    </location>
</feature>
<keyword evidence="1" id="KW-0812">Transmembrane</keyword>